<feature type="transmembrane region" description="Helical" evidence="2">
    <location>
        <begin position="38"/>
        <end position="59"/>
    </location>
</feature>
<accession>A0A0W8G390</accession>
<gene>
    <name evidence="3" type="ORF">ASZ90_002662</name>
</gene>
<comment type="caution">
    <text evidence="3">The sequence shown here is derived from an EMBL/GenBank/DDBJ whole genome shotgun (WGS) entry which is preliminary data.</text>
</comment>
<evidence type="ECO:0000256" key="1">
    <source>
        <dbReference type="SAM" id="MobiDB-lite"/>
    </source>
</evidence>
<proteinExistence type="predicted"/>
<dbReference type="EMBL" id="LNQE01000324">
    <property type="protein sequence ID" value="KUG27490.1"/>
    <property type="molecule type" value="Genomic_DNA"/>
</dbReference>
<keyword evidence="2" id="KW-0812">Transmembrane</keyword>
<evidence type="ECO:0000256" key="2">
    <source>
        <dbReference type="SAM" id="Phobius"/>
    </source>
</evidence>
<evidence type="ECO:0000313" key="3">
    <source>
        <dbReference type="EMBL" id="KUG27490.1"/>
    </source>
</evidence>
<feature type="region of interest" description="Disordered" evidence="1">
    <location>
        <begin position="70"/>
        <end position="107"/>
    </location>
</feature>
<feature type="compositionally biased region" description="Basic and acidic residues" evidence="1">
    <location>
        <begin position="91"/>
        <end position="107"/>
    </location>
</feature>
<reference evidence="3" key="1">
    <citation type="journal article" date="2015" name="Proc. Natl. Acad. Sci. U.S.A.">
        <title>Networks of energetic and metabolic interactions define dynamics in microbial communities.</title>
        <authorList>
            <person name="Embree M."/>
            <person name="Liu J.K."/>
            <person name="Al-Bassam M.M."/>
            <person name="Zengler K."/>
        </authorList>
    </citation>
    <scope>NUCLEOTIDE SEQUENCE</scope>
</reference>
<dbReference type="AlphaFoldDB" id="A0A0W8G390"/>
<organism evidence="3">
    <name type="scientific">hydrocarbon metagenome</name>
    <dbReference type="NCBI Taxonomy" id="938273"/>
    <lineage>
        <taxon>unclassified sequences</taxon>
        <taxon>metagenomes</taxon>
        <taxon>ecological metagenomes</taxon>
    </lineage>
</organism>
<name>A0A0W8G390_9ZZZZ</name>
<keyword evidence="2" id="KW-1133">Transmembrane helix</keyword>
<keyword evidence="2" id="KW-0472">Membrane</keyword>
<feature type="compositionally biased region" description="Basic and acidic residues" evidence="1">
    <location>
        <begin position="70"/>
        <end position="79"/>
    </location>
</feature>
<sequence>MDMFGVFDAFLAAAGGGPDWRETWPFGPGYSEGLVSTVLKFGLIAVFFVAIALFLRFLFGPGGWMRDKEFDLPRPKDPASPDSGDTPCTSPRRDAPAAGRTPDDPHA</sequence>
<protein>
    <submittedName>
        <fullName evidence="3">Uncharacterized protein</fullName>
    </submittedName>
</protein>